<dbReference type="EMBL" id="VSRR010002614">
    <property type="protein sequence ID" value="MPC32373.1"/>
    <property type="molecule type" value="Genomic_DNA"/>
</dbReference>
<dbReference type="AlphaFoldDB" id="A0A5B7EH43"/>
<reference evidence="1 2" key="1">
    <citation type="submission" date="2019-05" db="EMBL/GenBank/DDBJ databases">
        <title>Another draft genome of Portunus trituberculatus and its Hox gene families provides insights of decapod evolution.</title>
        <authorList>
            <person name="Jeong J.-H."/>
            <person name="Song I."/>
            <person name="Kim S."/>
            <person name="Choi T."/>
            <person name="Kim D."/>
            <person name="Ryu S."/>
            <person name="Kim W."/>
        </authorList>
    </citation>
    <scope>NUCLEOTIDE SEQUENCE [LARGE SCALE GENOMIC DNA]</scope>
    <source>
        <tissue evidence="1">Muscle</tissue>
    </source>
</reference>
<evidence type="ECO:0000313" key="1">
    <source>
        <dbReference type="EMBL" id="MPC32373.1"/>
    </source>
</evidence>
<dbReference type="Proteomes" id="UP000324222">
    <property type="component" value="Unassembled WGS sequence"/>
</dbReference>
<protein>
    <submittedName>
        <fullName evidence="1">Uncharacterized protein</fullName>
    </submittedName>
</protein>
<sequence>MITLSREIVGTRETRTWKKSQRCKIQAEEMSYLRGACGEKESVVGVVEVVKQHPELVGSPGRHGRE</sequence>
<comment type="caution">
    <text evidence="1">The sequence shown here is derived from an EMBL/GenBank/DDBJ whole genome shotgun (WGS) entry which is preliminary data.</text>
</comment>
<accession>A0A5B7EH43</accession>
<proteinExistence type="predicted"/>
<name>A0A5B7EH43_PORTR</name>
<gene>
    <name evidence="1" type="ORF">E2C01_025683</name>
</gene>
<organism evidence="1 2">
    <name type="scientific">Portunus trituberculatus</name>
    <name type="common">Swimming crab</name>
    <name type="synonym">Neptunus trituberculatus</name>
    <dbReference type="NCBI Taxonomy" id="210409"/>
    <lineage>
        <taxon>Eukaryota</taxon>
        <taxon>Metazoa</taxon>
        <taxon>Ecdysozoa</taxon>
        <taxon>Arthropoda</taxon>
        <taxon>Crustacea</taxon>
        <taxon>Multicrustacea</taxon>
        <taxon>Malacostraca</taxon>
        <taxon>Eumalacostraca</taxon>
        <taxon>Eucarida</taxon>
        <taxon>Decapoda</taxon>
        <taxon>Pleocyemata</taxon>
        <taxon>Brachyura</taxon>
        <taxon>Eubrachyura</taxon>
        <taxon>Portunoidea</taxon>
        <taxon>Portunidae</taxon>
        <taxon>Portuninae</taxon>
        <taxon>Portunus</taxon>
    </lineage>
</organism>
<evidence type="ECO:0000313" key="2">
    <source>
        <dbReference type="Proteomes" id="UP000324222"/>
    </source>
</evidence>
<keyword evidence="2" id="KW-1185">Reference proteome</keyword>